<feature type="signal peptide" evidence="2">
    <location>
        <begin position="1"/>
        <end position="25"/>
    </location>
</feature>
<keyword evidence="1" id="KW-0472">Membrane</keyword>
<feature type="transmembrane region" description="Helical" evidence="1">
    <location>
        <begin position="168"/>
        <end position="188"/>
    </location>
</feature>
<accession>A0A0F0KT24</accession>
<gene>
    <name evidence="3" type="ORF">RN51_01193</name>
</gene>
<comment type="caution">
    <text evidence="3">The sequence shown here is derived from an EMBL/GenBank/DDBJ whole genome shotgun (WGS) entry which is preliminary data.</text>
</comment>
<dbReference type="AlphaFoldDB" id="A0A0F0KT24"/>
<dbReference type="RefSeq" id="WP_045263121.1">
    <property type="nucleotide sequence ID" value="NZ_JYIV01000021.1"/>
</dbReference>
<dbReference type="PATRIC" id="fig|82380.10.peg.1199"/>
<reference evidence="3 4" key="1">
    <citation type="submission" date="2015-02" db="EMBL/GenBank/DDBJ databases">
        <title>Draft genome sequences of ten Microbacterium spp. with emphasis on heavy metal contaminated environments.</title>
        <authorList>
            <person name="Corretto E."/>
        </authorList>
    </citation>
    <scope>NUCLEOTIDE SEQUENCE [LARGE SCALE GENOMIC DNA]</scope>
    <source>
        <strain evidence="3 4">BEL163</strain>
    </source>
</reference>
<dbReference type="Proteomes" id="UP000033725">
    <property type="component" value="Unassembled WGS sequence"/>
</dbReference>
<proteinExistence type="predicted"/>
<evidence type="ECO:0000256" key="2">
    <source>
        <dbReference type="SAM" id="SignalP"/>
    </source>
</evidence>
<organism evidence="3 4">
    <name type="scientific">Microbacterium oxydans</name>
    <dbReference type="NCBI Taxonomy" id="82380"/>
    <lineage>
        <taxon>Bacteria</taxon>
        <taxon>Bacillati</taxon>
        <taxon>Actinomycetota</taxon>
        <taxon>Actinomycetes</taxon>
        <taxon>Micrococcales</taxon>
        <taxon>Microbacteriaceae</taxon>
        <taxon>Microbacterium</taxon>
    </lineage>
</organism>
<sequence length="194" mass="18841">MLKKLAAISLAAGALVFVAPTVATAAPTAPVASSDSYPTPPGAKVGDPIIDICEASTIVFGPGYFVPSENVNVSVSGYNASKAAISGNTAAADGSLTLTFRPPSDGEGSYAVAFNGSRSYTATITVSHGHDAATSCDHDPGVAAAGSELPLTGGGIELALTGGDVSPWVLGGGAAALVAGGALVAVGASRRKRA</sequence>
<protein>
    <recommendedName>
        <fullName evidence="5">Gram-positive cocci surface proteins LPxTG domain-containing protein</fullName>
    </recommendedName>
</protein>
<dbReference type="EMBL" id="JYIV01000021">
    <property type="protein sequence ID" value="KJL24028.1"/>
    <property type="molecule type" value="Genomic_DNA"/>
</dbReference>
<keyword evidence="1" id="KW-1133">Transmembrane helix</keyword>
<keyword evidence="1" id="KW-0812">Transmembrane</keyword>
<name>A0A0F0KT24_9MICO</name>
<dbReference type="OrthoDB" id="5065898at2"/>
<evidence type="ECO:0000256" key="1">
    <source>
        <dbReference type="SAM" id="Phobius"/>
    </source>
</evidence>
<evidence type="ECO:0000313" key="3">
    <source>
        <dbReference type="EMBL" id="KJL24028.1"/>
    </source>
</evidence>
<keyword evidence="2" id="KW-0732">Signal</keyword>
<feature type="chain" id="PRO_5002444732" description="Gram-positive cocci surface proteins LPxTG domain-containing protein" evidence="2">
    <location>
        <begin position="26"/>
        <end position="194"/>
    </location>
</feature>
<evidence type="ECO:0000313" key="4">
    <source>
        <dbReference type="Proteomes" id="UP000033725"/>
    </source>
</evidence>
<evidence type="ECO:0008006" key="5">
    <source>
        <dbReference type="Google" id="ProtNLM"/>
    </source>
</evidence>